<dbReference type="GO" id="GO:0046872">
    <property type="term" value="F:metal ion binding"/>
    <property type="evidence" value="ECO:0007669"/>
    <property type="project" value="UniProtKB-KW"/>
</dbReference>
<evidence type="ECO:0000256" key="6">
    <source>
        <dbReference type="ARBA" id="ARBA00022723"/>
    </source>
</evidence>
<evidence type="ECO:0000313" key="12">
    <source>
        <dbReference type="Proteomes" id="UP000198878"/>
    </source>
</evidence>
<proteinExistence type="predicted"/>
<dbReference type="PANTHER" id="PTHR30040">
    <property type="entry name" value="THIAMINE BIOSYNTHESIS LIPOPROTEIN APBE"/>
    <property type="match status" value="1"/>
</dbReference>
<evidence type="ECO:0000256" key="4">
    <source>
        <dbReference type="ARBA" id="ARBA00022630"/>
    </source>
</evidence>
<dbReference type="PANTHER" id="PTHR30040:SF2">
    <property type="entry name" value="FAD:PROTEIN FMN TRANSFERASE"/>
    <property type="match status" value="1"/>
</dbReference>
<evidence type="ECO:0000256" key="1">
    <source>
        <dbReference type="ARBA" id="ARBA00001946"/>
    </source>
</evidence>
<accession>A0A1H5RHF2</accession>
<comment type="catalytic activity">
    <reaction evidence="10">
        <text>L-threonyl-[protein] + FAD = FMN-L-threonyl-[protein] + AMP + H(+)</text>
        <dbReference type="Rhea" id="RHEA:36847"/>
        <dbReference type="Rhea" id="RHEA-COMP:11060"/>
        <dbReference type="Rhea" id="RHEA-COMP:11061"/>
        <dbReference type="ChEBI" id="CHEBI:15378"/>
        <dbReference type="ChEBI" id="CHEBI:30013"/>
        <dbReference type="ChEBI" id="CHEBI:57692"/>
        <dbReference type="ChEBI" id="CHEBI:74257"/>
        <dbReference type="ChEBI" id="CHEBI:456215"/>
        <dbReference type="EC" id="2.7.1.180"/>
    </reaction>
</comment>
<reference evidence="12" key="1">
    <citation type="submission" date="2016-10" db="EMBL/GenBank/DDBJ databases">
        <authorList>
            <person name="Varghese N."/>
            <person name="Submissions S."/>
        </authorList>
    </citation>
    <scope>NUCLEOTIDE SEQUENCE [LARGE SCALE GENOMIC DNA]</scope>
    <source>
        <strain evidence="12">DSM 44654</strain>
    </source>
</reference>
<evidence type="ECO:0000256" key="8">
    <source>
        <dbReference type="ARBA" id="ARBA00022842"/>
    </source>
</evidence>
<dbReference type="InterPro" id="IPR003374">
    <property type="entry name" value="ApbE-like_sf"/>
</dbReference>
<evidence type="ECO:0000256" key="10">
    <source>
        <dbReference type="ARBA" id="ARBA00048540"/>
    </source>
</evidence>
<dbReference type="EMBL" id="FNUJ01000015">
    <property type="protein sequence ID" value="SEF37815.1"/>
    <property type="molecule type" value="Genomic_DNA"/>
</dbReference>
<gene>
    <name evidence="11" type="ORF">SAMN05421837_115166</name>
</gene>
<evidence type="ECO:0000256" key="7">
    <source>
        <dbReference type="ARBA" id="ARBA00022827"/>
    </source>
</evidence>
<keyword evidence="5" id="KW-0808">Transferase</keyword>
<dbReference type="EC" id="2.7.1.180" evidence="2"/>
<evidence type="ECO:0000313" key="11">
    <source>
        <dbReference type="EMBL" id="SEF37815.1"/>
    </source>
</evidence>
<dbReference type="Pfam" id="PF02424">
    <property type="entry name" value="ApbE"/>
    <property type="match status" value="2"/>
</dbReference>
<dbReference type="RefSeq" id="WP_208608508.1">
    <property type="nucleotide sequence ID" value="NZ_FNUJ01000015.1"/>
</dbReference>
<protein>
    <recommendedName>
        <fullName evidence="3">FAD:protein FMN transferase</fullName>
        <ecNumber evidence="2">2.7.1.180</ecNumber>
    </recommendedName>
    <alternativeName>
        <fullName evidence="9">Flavin transferase</fullName>
    </alternativeName>
</protein>
<comment type="cofactor">
    <cofactor evidence="1">
        <name>Mg(2+)</name>
        <dbReference type="ChEBI" id="CHEBI:18420"/>
    </cofactor>
</comment>
<keyword evidence="8" id="KW-0460">Magnesium</keyword>
<keyword evidence="12" id="KW-1185">Reference proteome</keyword>
<evidence type="ECO:0000256" key="9">
    <source>
        <dbReference type="ARBA" id="ARBA00031306"/>
    </source>
</evidence>
<dbReference type="SUPFAM" id="SSF143631">
    <property type="entry name" value="ApbE-like"/>
    <property type="match status" value="1"/>
</dbReference>
<dbReference type="STRING" id="218821.SAMN05421837_115166"/>
<organism evidence="11 12">
    <name type="scientific">Amycolatopsis pretoriensis</name>
    <dbReference type="NCBI Taxonomy" id="218821"/>
    <lineage>
        <taxon>Bacteria</taxon>
        <taxon>Bacillati</taxon>
        <taxon>Actinomycetota</taxon>
        <taxon>Actinomycetes</taxon>
        <taxon>Pseudonocardiales</taxon>
        <taxon>Pseudonocardiaceae</taxon>
        <taxon>Amycolatopsis</taxon>
    </lineage>
</organism>
<evidence type="ECO:0000256" key="3">
    <source>
        <dbReference type="ARBA" id="ARBA00016337"/>
    </source>
</evidence>
<dbReference type="GO" id="GO:0016740">
    <property type="term" value="F:transferase activity"/>
    <property type="evidence" value="ECO:0007669"/>
    <property type="project" value="UniProtKB-KW"/>
</dbReference>
<dbReference type="Proteomes" id="UP000198878">
    <property type="component" value="Unassembled WGS sequence"/>
</dbReference>
<dbReference type="AlphaFoldDB" id="A0A1H5RHF2"/>
<keyword evidence="11" id="KW-0449">Lipoprotein</keyword>
<dbReference type="Gene3D" id="3.10.520.10">
    <property type="entry name" value="ApbE-like domains"/>
    <property type="match status" value="2"/>
</dbReference>
<sequence length="244" mass="25941">MTVHVEHCMGTVFSIDVRDPGDWAGPIAEVVAWLHRVDALFSTYRPESEISRLGRGELTVAGADPLVAEVFRLCEEFEDETGGYFTAHWRGTPDPTGLVKGWAIERASALLRERGSANHAVNGGGDVRLAGESAPGKPWRIGISDPANPRRILTVVTGRDFAVATSGTSERGAHIIDPVTAAPATGLAAVTVTGPSLTRADAYATAAFAMGDQVFTWAAGLRDHRVYVVGAGEPRWIAGQRVQA</sequence>
<evidence type="ECO:0000256" key="5">
    <source>
        <dbReference type="ARBA" id="ARBA00022679"/>
    </source>
</evidence>
<keyword evidence="4" id="KW-0285">Flavoprotein</keyword>
<keyword evidence="6" id="KW-0479">Metal-binding</keyword>
<evidence type="ECO:0000256" key="2">
    <source>
        <dbReference type="ARBA" id="ARBA00011955"/>
    </source>
</evidence>
<dbReference type="InterPro" id="IPR024932">
    <property type="entry name" value="ApbE"/>
</dbReference>
<keyword evidence="7" id="KW-0274">FAD</keyword>
<name>A0A1H5RHF2_9PSEU</name>